<feature type="compositionally biased region" description="Polar residues" evidence="1">
    <location>
        <begin position="12"/>
        <end position="23"/>
    </location>
</feature>
<dbReference type="Proteomes" id="UP000054560">
    <property type="component" value="Unassembled WGS sequence"/>
</dbReference>
<dbReference type="EMBL" id="KQ241732">
    <property type="protein sequence ID" value="KNC84912.1"/>
    <property type="molecule type" value="Genomic_DNA"/>
</dbReference>
<organism evidence="2 3">
    <name type="scientific">Sphaeroforma arctica JP610</name>
    <dbReference type="NCBI Taxonomy" id="667725"/>
    <lineage>
        <taxon>Eukaryota</taxon>
        <taxon>Ichthyosporea</taxon>
        <taxon>Ichthyophonida</taxon>
        <taxon>Sphaeroforma</taxon>
    </lineage>
</organism>
<feature type="compositionally biased region" description="Polar residues" evidence="1">
    <location>
        <begin position="172"/>
        <end position="192"/>
    </location>
</feature>
<feature type="compositionally biased region" description="Low complexity" evidence="1">
    <location>
        <begin position="87"/>
        <end position="98"/>
    </location>
</feature>
<name>A0A0L0G791_9EUKA</name>
<feature type="compositionally biased region" description="Basic and acidic residues" evidence="1">
    <location>
        <begin position="143"/>
        <end position="157"/>
    </location>
</feature>
<evidence type="ECO:0000313" key="2">
    <source>
        <dbReference type="EMBL" id="KNC84912.1"/>
    </source>
</evidence>
<dbReference type="GeneID" id="25903398"/>
<evidence type="ECO:0000256" key="1">
    <source>
        <dbReference type="SAM" id="MobiDB-lite"/>
    </source>
</evidence>
<sequence>MSYGMLNLLTSSPMKRMTSLPSRDTTDYDFSDQAPVSVEATDLETDDFVGLDALDAAASDKYGARGDKGSDAKKTSSLSNSRTRYRTLSLSTNNLLSSGDTEGDKRLTLEANNTPGAGERSDRDGGVFGSFDDIDSPGGTRGRNRERSLVSHDHDTFRPSPLSGDVEDDANDTNMLTTNEPGVSVTGTSTKDGTAKSEGKDSLSLESLGGVMPSSPKIRRSSSRGPKNRDGETLDNDATSGTSSDKEGVQRASGRPNFLDVKTAEVVDYQYFAW</sequence>
<dbReference type="AlphaFoldDB" id="A0A0L0G791"/>
<protein>
    <submittedName>
        <fullName evidence="2">Uncharacterized protein</fullName>
    </submittedName>
</protein>
<feature type="region of interest" description="Disordered" evidence="1">
    <location>
        <begin position="60"/>
        <end position="259"/>
    </location>
</feature>
<proteinExistence type="predicted"/>
<keyword evidence="3" id="KW-1185">Reference proteome</keyword>
<accession>A0A0L0G791</accession>
<evidence type="ECO:0000313" key="3">
    <source>
        <dbReference type="Proteomes" id="UP000054560"/>
    </source>
</evidence>
<feature type="compositionally biased region" description="Basic and acidic residues" evidence="1">
    <location>
        <begin position="62"/>
        <end position="74"/>
    </location>
</feature>
<gene>
    <name evidence="2" type="ORF">SARC_02894</name>
</gene>
<reference evidence="2 3" key="1">
    <citation type="submission" date="2011-02" db="EMBL/GenBank/DDBJ databases">
        <title>The Genome Sequence of Sphaeroforma arctica JP610.</title>
        <authorList>
            <consortium name="The Broad Institute Genome Sequencing Platform"/>
            <person name="Russ C."/>
            <person name="Cuomo C."/>
            <person name="Young S.K."/>
            <person name="Zeng Q."/>
            <person name="Gargeya S."/>
            <person name="Alvarado L."/>
            <person name="Berlin A."/>
            <person name="Chapman S.B."/>
            <person name="Chen Z."/>
            <person name="Freedman E."/>
            <person name="Gellesch M."/>
            <person name="Goldberg J."/>
            <person name="Griggs A."/>
            <person name="Gujja S."/>
            <person name="Heilman E."/>
            <person name="Heiman D."/>
            <person name="Howarth C."/>
            <person name="Mehta T."/>
            <person name="Neiman D."/>
            <person name="Pearson M."/>
            <person name="Roberts A."/>
            <person name="Saif S."/>
            <person name="Shea T."/>
            <person name="Shenoy N."/>
            <person name="Sisk P."/>
            <person name="Stolte C."/>
            <person name="Sykes S."/>
            <person name="White J."/>
            <person name="Yandava C."/>
            <person name="Burger G."/>
            <person name="Gray M.W."/>
            <person name="Holland P.W.H."/>
            <person name="King N."/>
            <person name="Lang F.B.F."/>
            <person name="Roger A.J."/>
            <person name="Ruiz-Trillo I."/>
            <person name="Haas B."/>
            <person name="Nusbaum C."/>
            <person name="Birren B."/>
        </authorList>
    </citation>
    <scope>NUCLEOTIDE SEQUENCE [LARGE SCALE GENOMIC DNA]</scope>
    <source>
        <strain evidence="2 3">JP610</strain>
    </source>
</reference>
<dbReference type="RefSeq" id="XP_014158814.1">
    <property type="nucleotide sequence ID" value="XM_014303339.1"/>
</dbReference>
<feature type="compositionally biased region" description="Basic and acidic residues" evidence="1">
    <location>
        <begin position="193"/>
        <end position="203"/>
    </location>
</feature>
<feature type="region of interest" description="Disordered" evidence="1">
    <location>
        <begin position="12"/>
        <end position="33"/>
    </location>
</feature>